<reference evidence="1" key="1">
    <citation type="submission" date="2020-09" db="EMBL/GenBank/DDBJ databases">
        <title>A novel bacterium of genus Bacillus, isolated from South China Sea.</title>
        <authorList>
            <person name="Huang H."/>
            <person name="Mo K."/>
            <person name="Hu Y."/>
        </authorList>
    </citation>
    <scope>NUCLEOTIDE SEQUENCE</scope>
    <source>
        <strain evidence="1">IB182487</strain>
    </source>
</reference>
<organism evidence="1 2">
    <name type="scientific">Metabacillus arenae</name>
    <dbReference type="NCBI Taxonomy" id="2771434"/>
    <lineage>
        <taxon>Bacteria</taxon>
        <taxon>Bacillati</taxon>
        <taxon>Bacillota</taxon>
        <taxon>Bacilli</taxon>
        <taxon>Bacillales</taxon>
        <taxon>Bacillaceae</taxon>
        <taxon>Metabacillus</taxon>
    </lineage>
</organism>
<dbReference type="Proteomes" id="UP000626844">
    <property type="component" value="Unassembled WGS sequence"/>
</dbReference>
<dbReference type="EMBL" id="JACXAI010000010">
    <property type="protein sequence ID" value="MBD1380554.1"/>
    <property type="molecule type" value="Genomic_DNA"/>
</dbReference>
<gene>
    <name evidence="1" type="ORF">IC621_09960</name>
</gene>
<proteinExistence type="predicted"/>
<dbReference type="AlphaFoldDB" id="A0A926S110"/>
<protein>
    <submittedName>
        <fullName evidence="1">Uncharacterized protein</fullName>
    </submittedName>
</protein>
<evidence type="ECO:0000313" key="1">
    <source>
        <dbReference type="EMBL" id="MBD1380554.1"/>
    </source>
</evidence>
<dbReference type="RefSeq" id="WP_191158145.1">
    <property type="nucleotide sequence ID" value="NZ_JACXAI010000010.1"/>
</dbReference>
<sequence>MKELASQTFVIVKRIVEWDRQIYKETEYSLLLFEDRVISHHHQFLLRDVFDMSFKPMSGKYGFLYLHTNQGVFAYQVLTHPQAFIDTFKSLKKS</sequence>
<comment type="caution">
    <text evidence="1">The sequence shown here is derived from an EMBL/GenBank/DDBJ whole genome shotgun (WGS) entry which is preliminary data.</text>
</comment>
<keyword evidence="2" id="KW-1185">Reference proteome</keyword>
<evidence type="ECO:0000313" key="2">
    <source>
        <dbReference type="Proteomes" id="UP000626844"/>
    </source>
</evidence>
<accession>A0A926S110</accession>
<name>A0A926S110_9BACI</name>